<dbReference type="InterPro" id="IPR016477">
    <property type="entry name" value="Fructo-/Ketosamine-3-kinase"/>
</dbReference>
<dbReference type="PANTHER" id="PTHR12149:SF8">
    <property type="entry name" value="PROTEIN-RIBULOSAMINE 3-KINASE"/>
    <property type="match status" value="1"/>
</dbReference>
<gene>
    <name evidence="3" type="ORF">ACFP85_06630</name>
</gene>
<evidence type="ECO:0000256" key="1">
    <source>
        <dbReference type="ARBA" id="ARBA00009460"/>
    </source>
</evidence>
<keyword evidence="2" id="KW-0808">Transferase</keyword>
<dbReference type="Gene3D" id="3.30.200.20">
    <property type="entry name" value="Phosphorylase Kinase, domain 1"/>
    <property type="match status" value="1"/>
</dbReference>
<dbReference type="SUPFAM" id="SSF56112">
    <property type="entry name" value="Protein kinase-like (PK-like)"/>
    <property type="match status" value="1"/>
</dbReference>
<dbReference type="PANTHER" id="PTHR12149">
    <property type="entry name" value="FRUCTOSAMINE 3 KINASE-RELATED PROTEIN"/>
    <property type="match status" value="1"/>
</dbReference>
<protein>
    <submittedName>
        <fullName evidence="3">Fructosamine kinase family protein</fullName>
    </submittedName>
</protein>
<dbReference type="EMBL" id="JBHSUS010000001">
    <property type="protein sequence ID" value="MFC6439821.1"/>
    <property type="molecule type" value="Genomic_DNA"/>
</dbReference>
<reference evidence="4" key="1">
    <citation type="journal article" date="2019" name="Int. J. Syst. Evol. Microbiol.">
        <title>The Global Catalogue of Microorganisms (GCM) 10K type strain sequencing project: providing services to taxonomists for standard genome sequencing and annotation.</title>
        <authorList>
            <consortium name="The Broad Institute Genomics Platform"/>
            <consortium name="The Broad Institute Genome Sequencing Center for Infectious Disease"/>
            <person name="Wu L."/>
            <person name="Ma J."/>
        </authorList>
    </citation>
    <scope>NUCLEOTIDE SEQUENCE [LARGE SCALE GENOMIC DNA]</scope>
    <source>
        <strain evidence="4">CGMCC 1.16031</strain>
    </source>
</reference>
<accession>A0ABW1XJ39</accession>
<dbReference type="Gene3D" id="3.90.1200.10">
    <property type="match status" value="1"/>
</dbReference>
<dbReference type="Pfam" id="PF03881">
    <property type="entry name" value="Fructosamin_kin"/>
    <property type="match status" value="1"/>
</dbReference>
<sequence>MWQSIYQQLNDVLGKEQAWSAPQPVGGSQQHFHLSGNAHHLFIKLASRKERDRLEAEYRALQILNTTPCPQSPQPLMVGSSGKRSFIAMQYIDLVHHGDWAQLGAAIAKFHASQAQRQYGWQEDNFIGPTPQKNAWHNNWAMFFAEQRVGFMLQLLKERGVEFADIQTVVSNVHKLLSGHQPAASPLHGDLWSGNVGFYQQQAFWFDPAFYFGDRETDIAMAELFGGFPPAFFSGYNQQWPLTESYQWRKPVYQLYHLLNHCLLFGDSYHSATTLIIDNLQ</sequence>
<dbReference type="Proteomes" id="UP001596364">
    <property type="component" value="Unassembled WGS sequence"/>
</dbReference>
<name>A0ABW1XJ39_9ALTE</name>
<organism evidence="3 4">
    <name type="scientific">Pseudobowmanella zhangzhouensis</name>
    <dbReference type="NCBI Taxonomy" id="1537679"/>
    <lineage>
        <taxon>Bacteria</taxon>
        <taxon>Pseudomonadati</taxon>
        <taxon>Pseudomonadota</taxon>
        <taxon>Gammaproteobacteria</taxon>
        <taxon>Alteromonadales</taxon>
        <taxon>Alteromonadaceae</taxon>
    </lineage>
</organism>
<evidence type="ECO:0000256" key="2">
    <source>
        <dbReference type="PIRNR" id="PIRNR006221"/>
    </source>
</evidence>
<dbReference type="RefSeq" id="WP_131256709.1">
    <property type="nucleotide sequence ID" value="NZ_JBHSUS010000001.1"/>
</dbReference>
<proteinExistence type="inferred from homology"/>
<keyword evidence="4" id="KW-1185">Reference proteome</keyword>
<dbReference type="PIRSF" id="PIRSF006221">
    <property type="entry name" value="Ketosamine-3-kinase"/>
    <property type="match status" value="1"/>
</dbReference>
<comment type="similarity">
    <text evidence="1 2">Belongs to the fructosamine kinase family.</text>
</comment>
<dbReference type="GO" id="GO:0016301">
    <property type="term" value="F:kinase activity"/>
    <property type="evidence" value="ECO:0007669"/>
    <property type="project" value="UniProtKB-KW"/>
</dbReference>
<evidence type="ECO:0000313" key="3">
    <source>
        <dbReference type="EMBL" id="MFC6439821.1"/>
    </source>
</evidence>
<comment type="caution">
    <text evidence="3">The sequence shown here is derived from an EMBL/GenBank/DDBJ whole genome shotgun (WGS) entry which is preliminary data.</text>
</comment>
<evidence type="ECO:0000313" key="4">
    <source>
        <dbReference type="Proteomes" id="UP001596364"/>
    </source>
</evidence>
<keyword evidence="2 3" id="KW-0418">Kinase</keyword>
<dbReference type="InterPro" id="IPR011009">
    <property type="entry name" value="Kinase-like_dom_sf"/>
</dbReference>